<accession>A0A420H8J0</accession>
<sequence length="127" mass="15041">MSAFKYREKFNPENKDISNIIQKKRQKQRGGMTPLQWLLQELQLMHLHFKSLRLWKNIPKILLMDSTYLKKNRFNIPLSTCGVTSRHEIIQLGIFFMFSDKERDHDLILIKLKIIIAIEGVSVPLSF</sequence>
<dbReference type="STRING" id="212602.A0A420H8J0"/>
<name>A0A420H8J0_9PEZI</name>
<dbReference type="OrthoDB" id="3599919at2759"/>
<proteinExistence type="predicted"/>
<dbReference type="AlphaFoldDB" id="A0A420H8J0"/>
<evidence type="ECO:0000313" key="2">
    <source>
        <dbReference type="Proteomes" id="UP000286134"/>
    </source>
</evidence>
<reference evidence="1 2" key="1">
    <citation type="journal article" date="2018" name="BMC Genomics">
        <title>Comparative genome analyses reveal sequence features reflecting distinct modes of host-adaptation between dicot and monocot powdery mildew.</title>
        <authorList>
            <person name="Wu Y."/>
            <person name="Ma X."/>
            <person name="Pan Z."/>
            <person name="Kale S.D."/>
            <person name="Song Y."/>
            <person name="King H."/>
            <person name="Zhang Q."/>
            <person name="Presley C."/>
            <person name="Deng X."/>
            <person name="Wei C.I."/>
            <person name="Xiao S."/>
        </authorList>
    </citation>
    <scope>NUCLEOTIDE SEQUENCE [LARGE SCALE GENOMIC DNA]</scope>
    <source>
        <strain evidence="1">UMSG2</strain>
    </source>
</reference>
<keyword evidence="2" id="KW-1185">Reference proteome</keyword>
<gene>
    <name evidence="1" type="ORF">OnM2_102026</name>
</gene>
<protein>
    <recommendedName>
        <fullName evidence="3">Transposase</fullName>
    </recommendedName>
</protein>
<comment type="caution">
    <text evidence="1">The sequence shown here is derived from an EMBL/GenBank/DDBJ whole genome shotgun (WGS) entry which is preliminary data.</text>
</comment>
<evidence type="ECO:0008006" key="3">
    <source>
        <dbReference type="Google" id="ProtNLM"/>
    </source>
</evidence>
<organism evidence="1 2">
    <name type="scientific">Erysiphe neolycopersici</name>
    <dbReference type="NCBI Taxonomy" id="212602"/>
    <lineage>
        <taxon>Eukaryota</taxon>
        <taxon>Fungi</taxon>
        <taxon>Dikarya</taxon>
        <taxon>Ascomycota</taxon>
        <taxon>Pezizomycotina</taxon>
        <taxon>Leotiomycetes</taxon>
        <taxon>Erysiphales</taxon>
        <taxon>Erysiphaceae</taxon>
        <taxon>Erysiphe</taxon>
    </lineage>
</organism>
<dbReference type="Proteomes" id="UP000286134">
    <property type="component" value="Unassembled WGS sequence"/>
</dbReference>
<evidence type="ECO:0000313" key="1">
    <source>
        <dbReference type="EMBL" id="RKF53740.1"/>
    </source>
</evidence>
<dbReference type="EMBL" id="MCFK01010287">
    <property type="protein sequence ID" value="RKF53740.1"/>
    <property type="molecule type" value="Genomic_DNA"/>
</dbReference>